<evidence type="ECO:0000313" key="5">
    <source>
        <dbReference type="Proteomes" id="UP000002320"/>
    </source>
</evidence>
<keyword evidence="2" id="KW-0812">Transmembrane</keyword>
<organism>
    <name type="scientific">Culex quinquefasciatus</name>
    <name type="common">Southern house mosquito</name>
    <name type="synonym">Culex pungens</name>
    <dbReference type="NCBI Taxonomy" id="7176"/>
    <lineage>
        <taxon>Eukaryota</taxon>
        <taxon>Metazoa</taxon>
        <taxon>Ecdysozoa</taxon>
        <taxon>Arthropoda</taxon>
        <taxon>Hexapoda</taxon>
        <taxon>Insecta</taxon>
        <taxon>Pterygota</taxon>
        <taxon>Neoptera</taxon>
        <taxon>Endopterygota</taxon>
        <taxon>Diptera</taxon>
        <taxon>Nematocera</taxon>
        <taxon>Culicoidea</taxon>
        <taxon>Culicidae</taxon>
        <taxon>Culicinae</taxon>
        <taxon>Culicini</taxon>
        <taxon>Culex</taxon>
        <taxon>Culex</taxon>
    </lineage>
</organism>
<proteinExistence type="predicted"/>
<reference evidence="3" key="1">
    <citation type="submission" date="2007-03" db="EMBL/GenBank/DDBJ databases">
        <title>Annotation of Culex pipiens quinquefasciatus.</title>
        <authorList>
            <consortium name="The Broad Institute Genome Sequencing Platform"/>
            <person name="Atkinson P.W."/>
            <person name="Hemingway J."/>
            <person name="Christensen B.M."/>
            <person name="Higgs S."/>
            <person name="Kodira C."/>
            <person name="Hannick L."/>
            <person name="Megy K."/>
            <person name="O'Leary S."/>
            <person name="Pearson M."/>
            <person name="Haas B.J."/>
            <person name="Mauceli E."/>
            <person name="Wortman J.R."/>
            <person name="Lee N.H."/>
            <person name="Guigo R."/>
            <person name="Stanke M."/>
            <person name="Alvarado L."/>
            <person name="Amedeo P."/>
            <person name="Antoine C.H."/>
            <person name="Arensburger P."/>
            <person name="Bidwell S.L."/>
            <person name="Crawford M."/>
            <person name="Camaro F."/>
            <person name="Devon K."/>
            <person name="Engels R."/>
            <person name="Hammond M."/>
            <person name="Howarth C."/>
            <person name="Koehrsen M."/>
            <person name="Lawson D."/>
            <person name="Montgomery P."/>
            <person name="Nene V."/>
            <person name="Nusbaum C."/>
            <person name="Puiu D."/>
            <person name="Romero-Severson J."/>
            <person name="Severson D.W."/>
            <person name="Shumway M."/>
            <person name="Sisk P."/>
            <person name="Stolte C."/>
            <person name="Zeng Q."/>
            <person name="Eisenstadt E."/>
            <person name="Fraser-Liggett C."/>
            <person name="Strausberg R."/>
            <person name="Galagan J."/>
            <person name="Birren B."/>
            <person name="Collins F.H."/>
        </authorList>
    </citation>
    <scope>NUCLEOTIDE SEQUENCE [LARGE SCALE GENOMIC DNA]</scope>
    <source>
        <strain evidence="3">JHB</strain>
    </source>
</reference>
<feature type="region of interest" description="Disordered" evidence="1">
    <location>
        <begin position="1"/>
        <end position="28"/>
    </location>
</feature>
<dbReference type="VEuPathDB" id="VectorBase:CPIJ002775"/>
<evidence type="ECO:0000256" key="2">
    <source>
        <dbReference type="SAM" id="Phobius"/>
    </source>
</evidence>
<dbReference type="STRING" id="7176.B0W6M4"/>
<protein>
    <submittedName>
        <fullName evidence="3 4">Uncharacterized protein</fullName>
    </submittedName>
</protein>
<evidence type="ECO:0000313" key="4">
    <source>
        <dbReference type="EnsemblMetazoa" id="CPIJ002775-PA"/>
    </source>
</evidence>
<keyword evidence="2" id="KW-1133">Transmembrane helix</keyword>
<dbReference type="Proteomes" id="UP000002320">
    <property type="component" value="Unassembled WGS sequence"/>
</dbReference>
<dbReference type="Pfam" id="PF14802">
    <property type="entry name" value="TMEM192"/>
    <property type="match status" value="1"/>
</dbReference>
<keyword evidence="2" id="KW-0472">Membrane</keyword>
<feature type="transmembrane region" description="Helical" evidence="2">
    <location>
        <begin position="123"/>
        <end position="147"/>
    </location>
</feature>
<dbReference type="HOGENOM" id="CLU_1449074_0_0_1"/>
<reference evidence="4" key="2">
    <citation type="submission" date="2020-05" db="UniProtKB">
        <authorList>
            <consortium name="EnsemblMetazoa"/>
        </authorList>
    </citation>
    <scope>IDENTIFICATION</scope>
    <source>
        <strain evidence="4">JHB</strain>
    </source>
</reference>
<dbReference type="AlphaFoldDB" id="B0W6M4"/>
<name>B0W6M4_CULQU</name>
<gene>
    <name evidence="4" type="primary">6033970</name>
    <name evidence="3" type="ORF">CpipJ_CPIJ002775</name>
</gene>
<feature type="transmembrane region" description="Helical" evidence="2">
    <location>
        <begin position="38"/>
        <end position="57"/>
    </location>
</feature>
<accession>B0W6M4</accession>
<sequence length="187" mass="21762">MNDRSISVDDVPSPQHASDRRSISNESSQCEETFRPSFILKIFSFHWLVAIGLFTLGRILRQDYRLYRRLSIYRKRPLQIVSVWNTVLIVTQEYVSNHYPQHESGLTNGEECKVIWSAPKTFIVTFSGLQLLALTTFYVPAFVKLIGIACRAELRHRFETRSARLKTLEIRPQLTIEDRLMQCAEQV</sequence>
<dbReference type="InterPro" id="IPR029399">
    <property type="entry name" value="TMEM192"/>
</dbReference>
<dbReference type="InParanoid" id="B0W6M4"/>
<dbReference type="KEGG" id="cqu:CpipJ_CPIJ002775"/>
<keyword evidence="5" id="KW-1185">Reference proteome</keyword>
<dbReference type="EMBL" id="DS231848">
    <property type="protein sequence ID" value="EDS36698.1"/>
    <property type="molecule type" value="Genomic_DNA"/>
</dbReference>
<evidence type="ECO:0000256" key="1">
    <source>
        <dbReference type="SAM" id="MobiDB-lite"/>
    </source>
</evidence>
<dbReference type="EnsemblMetazoa" id="CPIJ002775-RA">
    <property type="protein sequence ID" value="CPIJ002775-PA"/>
    <property type="gene ID" value="CPIJ002775"/>
</dbReference>
<evidence type="ECO:0000313" key="3">
    <source>
        <dbReference type="EMBL" id="EDS36698.1"/>
    </source>
</evidence>